<keyword evidence="6" id="KW-0808">Transferase</keyword>
<evidence type="ECO:0000256" key="5">
    <source>
        <dbReference type="ARBA" id="ARBA00022553"/>
    </source>
</evidence>
<sequence length="585" mass="66575">MFACNDLCKASSCWLSFYRTLFAMTFMSFTERSIFFRIYAGLLLVCVSVAFFAYLLVDTINQERAQAYRESVATGVFYLIGQGAQHQTTPAQRNYWLNDISMLFGSNFEIVPMESIEFKAREMRRIEEAKTVVRYDHHANQSTFYYRLEGTDEVLTTRLSQVGERQVRALTIFLLDDLSHYQGFEQKQARLNYLTEKFSYPIYLQSINNLRLDPDQIARLKRDELVMSFQDGIRGQGSTISFTVASDVEDVVIVVGPVALFNWFPLNLLVSVTLICVFLIALGVYALIFPLERRLQLLQMGVNRVTQGNLDTKVQVVGHDDIARLSMTFNAMTAHIKRLIEAQRELTRAVSHELRTPVARIRFAVDMLADTDDADSRQLQKNFIDEDIESLNELIDEILTYAKLEEGSPKLDWEMVNLRELLEQIERETNALGKPIKLVCQLPPAKAVAMADRRYLHRVVQNLVGNALRYAETTVMLSADVIKGEAFISVEDDGHGIAEADREKVFIPFARLDDSRTRASGGYGLGLSIVSRIAFWFNANLKVDESPKLHGARFIMSWPVKQVGVVVAADEMTQDRMQKTIENNG</sequence>
<dbReference type="Gene3D" id="1.10.287.130">
    <property type="match status" value="1"/>
</dbReference>
<dbReference type="InterPro" id="IPR036890">
    <property type="entry name" value="HATPase_C_sf"/>
</dbReference>
<dbReference type="SMART" id="SM00304">
    <property type="entry name" value="HAMP"/>
    <property type="match status" value="1"/>
</dbReference>
<feature type="transmembrane region" description="Helical" evidence="10">
    <location>
        <begin position="268"/>
        <end position="291"/>
    </location>
</feature>
<dbReference type="InterPro" id="IPR036097">
    <property type="entry name" value="HisK_dim/P_sf"/>
</dbReference>
<dbReference type="InterPro" id="IPR003660">
    <property type="entry name" value="HAMP_dom"/>
</dbReference>
<dbReference type="EMBL" id="MUYV01000006">
    <property type="protein sequence ID" value="OOS25001.1"/>
    <property type="molecule type" value="Genomic_DNA"/>
</dbReference>
<evidence type="ECO:0000256" key="1">
    <source>
        <dbReference type="ARBA" id="ARBA00000085"/>
    </source>
</evidence>
<dbReference type="PRINTS" id="PR00344">
    <property type="entry name" value="BCTRLSENSOR"/>
</dbReference>
<dbReference type="InterPro" id="IPR050980">
    <property type="entry name" value="2C_sensor_his_kinase"/>
</dbReference>
<dbReference type="SUPFAM" id="SSF55874">
    <property type="entry name" value="ATPase domain of HSP90 chaperone/DNA topoisomerase II/histidine kinase"/>
    <property type="match status" value="1"/>
</dbReference>
<accession>A0A1T0CS59</accession>
<dbReference type="SMART" id="SM00387">
    <property type="entry name" value="HATPase_c"/>
    <property type="match status" value="1"/>
</dbReference>
<protein>
    <recommendedName>
        <fullName evidence="3">histidine kinase</fullName>
        <ecNumber evidence="3">2.7.13.3</ecNumber>
    </recommendedName>
</protein>
<feature type="domain" description="HAMP" evidence="12">
    <location>
        <begin position="289"/>
        <end position="341"/>
    </location>
</feature>
<keyword evidence="7" id="KW-0547">Nucleotide-binding</keyword>
<evidence type="ECO:0000256" key="9">
    <source>
        <dbReference type="ARBA" id="ARBA00022840"/>
    </source>
</evidence>
<keyword evidence="9" id="KW-0067">ATP-binding</keyword>
<evidence type="ECO:0000256" key="8">
    <source>
        <dbReference type="ARBA" id="ARBA00022777"/>
    </source>
</evidence>
<evidence type="ECO:0000256" key="3">
    <source>
        <dbReference type="ARBA" id="ARBA00012438"/>
    </source>
</evidence>
<keyword evidence="8 13" id="KW-0418">Kinase</keyword>
<feature type="transmembrane region" description="Helical" evidence="10">
    <location>
        <begin position="34"/>
        <end position="57"/>
    </location>
</feature>
<evidence type="ECO:0000256" key="4">
    <source>
        <dbReference type="ARBA" id="ARBA00022475"/>
    </source>
</evidence>
<dbReference type="InterPro" id="IPR004358">
    <property type="entry name" value="Sig_transdc_His_kin-like_C"/>
</dbReference>
<keyword evidence="14" id="KW-1185">Reference proteome</keyword>
<dbReference type="STRING" id="573983.B0681_05980"/>
<dbReference type="EC" id="2.7.13.3" evidence="3"/>
<dbReference type="InterPro" id="IPR003594">
    <property type="entry name" value="HATPase_dom"/>
</dbReference>
<dbReference type="GO" id="GO:0005886">
    <property type="term" value="C:plasma membrane"/>
    <property type="evidence" value="ECO:0007669"/>
    <property type="project" value="UniProtKB-SubCell"/>
</dbReference>
<name>A0A1T0CS59_9GAMM</name>
<evidence type="ECO:0000256" key="7">
    <source>
        <dbReference type="ARBA" id="ARBA00022741"/>
    </source>
</evidence>
<dbReference type="InterPro" id="IPR005467">
    <property type="entry name" value="His_kinase_dom"/>
</dbReference>
<proteinExistence type="predicted"/>
<dbReference type="CDD" id="cd06225">
    <property type="entry name" value="HAMP"/>
    <property type="match status" value="1"/>
</dbReference>
<evidence type="ECO:0000256" key="10">
    <source>
        <dbReference type="SAM" id="Phobius"/>
    </source>
</evidence>
<dbReference type="Proteomes" id="UP000190683">
    <property type="component" value="Unassembled WGS sequence"/>
</dbReference>
<keyword evidence="10" id="KW-0812">Transmembrane</keyword>
<dbReference type="PANTHER" id="PTHR44936:SF10">
    <property type="entry name" value="SENSOR PROTEIN RSTB"/>
    <property type="match status" value="1"/>
</dbReference>
<gene>
    <name evidence="13" type="ORF">B0681_05980</name>
</gene>
<evidence type="ECO:0000259" key="11">
    <source>
        <dbReference type="PROSITE" id="PS50109"/>
    </source>
</evidence>
<dbReference type="GO" id="GO:0000155">
    <property type="term" value="F:phosphorelay sensor kinase activity"/>
    <property type="evidence" value="ECO:0007669"/>
    <property type="project" value="InterPro"/>
</dbReference>
<dbReference type="SUPFAM" id="SSF47384">
    <property type="entry name" value="Homodimeric domain of signal transducing histidine kinase"/>
    <property type="match status" value="1"/>
</dbReference>
<comment type="catalytic activity">
    <reaction evidence="1">
        <text>ATP + protein L-histidine = ADP + protein N-phospho-L-histidine.</text>
        <dbReference type="EC" id="2.7.13.3"/>
    </reaction>
</comment>
<dbReference type="SMART" id="SM00388">
    <property type="entry name" value="HisKA"/>
    <property type="match status" value="1"/>
</dbReference>
<keyword evidence="10" id="KW-0472">Membrane</keyword>
<keyword evidence="10" id="KW-1133">Transmembrane helix</keyword>
<dbReference type="PROSITE" id="PS50109">
    <property type="entry name" value="HIS_KIN"/>
    <property type="match status" value="1"/>
</dbReference>
<dbReference type="Gene3D" id="3.30.565.10">
    <property type="entry name" value="Histidine kinase-like ATPase, C-terminal domain"/>
    <property type="match status" value="1"/>
</dbReference>
<organism evidence="13 14">
    <name type="scientific">Moraxella porci DSM 25326</name>
    <dbReference type="NCBI Taxonomy" id="573983"/>
    <lineage>
        <taxon>Bacteria</taxon>
        <taxon>Pseudomonadati</taxon>
        <taxon>Pseudomonadota</taxon>
        <taxon>Gammaproteobacteria</taxon>
        <taxon>Moraxellales</taxon>
        <taxon>Moraxellaceae</taxon>
        <taxon>Moraxella</taxon>
    </lineage>
</organism>
<evidence type="ECO:0000313" key="13">
    <source>
        <dbReference type="EMBL" id="OOS25001.1"/>
    </source>
</evidence>
<dbReference type="CDD" id="cd00082">
    <property type="entry name" value="HisKA"/>
    <property type="match status" value="1"/>
</dbReference>
<dbReference type="PROSITE" id="PS50885">
    <property type="entry name" value="HAMP"/>
    <property type="match status" value="1"/>
</dbReference>
<feature type="domain" description="Histidine kinase" evidence="11">
    <location>
        <begin position="349"/>
        <end position="562"/>
    </location>
</feature>
<evidence type="ECO:0000313" key="14">
    <source>
        <dbReference type="Proteomes" id="UP000190683"/>
    </source>
</evidence>
<dbReference type="Pfam" id="PF00672">
    <property type="entry name" value="HAMP"/>
    <property type="match status" value="1"/>
</dbReference>
<dbReference type="Pfam" id="PF00512">
    <property type="entry name" value="HisKA"/>
    <property type="match status" value="1"/>
</dbReference>
<dbReference type="InterPro" id="IPR003661">
    <property type="entry name" value="HisK_dim/P_dom"/>
</dbReference>
<dbReference type="PANTHER" id="PTHR44936">
    <property type="entry name" value="SENSOR PROTEIN CREC"/>
    <property type="match status" value="1"/>
</dbReference>
<keyword evidence="4" id="KW-1003">Cell membrane</keyword>
<reference evidence="13 14" key="1">
    <citation type="submission" date="2017-02" db="EMBL/GenBank/DDBJ databases">
        <title>Draft genome sequence of Moraxella porci CCUG 54912T type strain.</title>
        <authorList>
            <person name="Salva-Serra F."/>
            <person name="Engstrom-Jakobsson H."/>
            <person name="Thorell K."/>
            <person name="Jaen-Luchoro D."/>
            <person name="Gonzales-Siles L."/>
            <person name="Karlsson R."/>
            <person name="Yazdan S."/>
            <person name="Boulund F."/>
            <person name="Johnning A."/>
            <person name="Engstrand L."/>
            <person name="Kristiansson E."/>
            <person name="Moore E."/>
        </authorList>
    </citation>
    <scope>NUCLEOTIDE SEQUENCE [LARGE SCALE GENOMIC DNA]</scope>
    <source>
        <strain evidence="13 14">CCUG 54912</strain>
    </source>
</reference>
<evidence type="ECO:0000256" key="6">
    <source>
        <dbReference type="ARBA" id="ARBA00022679"/>
    </source>
</evidence>
<dbReference type="GO" id="GO:0005524">
    <property type="term" value="F:ATP binding"/>
    <property type="evidence" value="ECO:0007669"/>
    <property type="project" value="UniProtKB-KW"/>
</dbReference>
<dbReference type="SUPFAM" id="SSF158472">
    <property type="entry name" value="HAMP domain-like"/>
    <property type="match status" value="1"/>
</dbReference>
<dbReference type="Pfam" id="PF02518">
    <property type="entry name" value="HATPase_c"/>
    <property type="match status" value="1"/>
</dbReference>
<evidence type="ECO:0000256" key="2">
    <source>
        <dbReference type="ARBA" id="ARBA00004651"/>
    </source>
</evidence>
<evidence type="ECO:0000259" key="12">
    <source>
        <dbReference type="PROSITE" id="PS50885"/>
    </source>
</evidence>
<comment type="caution">
    <text evidence="13">The sequence shown here is derived from an EMBL/GenBank/DDBJ whole genome shotgun (WGS) entry which is preliminary data.</text>
</comment>
<dbReference type="AlphaFoldDB" id="A0A1T0CS59"/>
<dbReference type="Gene3D" id="6.10.340.10">
    <property type="match status" value="1"/>
</dbReference>
<comment type="subcellular location">
    <subcellularLocation>
        <location evidence="2">Cell membrane</location>
        <topology evidence="2">Multi-pass membrane protein</topology>
    </subcellularLocation>
</comment>
<keyword evidence="5" id="KW-0597">Phosphoprotein</keyword>